<protein>
    <submittedName>
        <fullName evidence="2">Uma2 family endonuclease</fullName>
    </submittedName>
</protein>
<evidence type="ECO:0000313" key="2">
    <source>
        <dbReference type="EMBL" id="MCM6777393.1"/>
    </source>
</evidence>
<dbReference type="RefSeq" id="WP_251916450.1">
    <property type="nucleotide sequence ID" value="NZ_JAMRXG010000014.1"/>
</dbReference>
<dbReference type="SUPFAM" id="SSF52980">
    <property type="entry name" value="Restriction endonuclease-like"/>
    <property type="match status" value="1"/>
</dbReference>
<dbReference type="Proteomes" id="UP001139157">
    <property type="component" value="Unassembled WGS sequence"/>
</dbReference>
<evidence type="ECO:0000259" key="1">
    <source>
        <dbReference type="Pfam" id="PF05685"/>
    </source>
</evidence>
<gene>
    <name evidence="2" type="ORF">NDR86_28290</name>
</gene>
<dbReference type="InterPro" id="IPR011335">
    <property type="entry name" value="Restrct_endonuc-II-like"/>
</dbReference>
<keyword evidence="2" id="KW-0255">Endonuclease</keyword>
<reference evidence="2" key="1">
    <citation type="submission" date="2022-06" db="EMBL/GenBank/DDBJ databases">
        <title>Novel species in genus nocardia.</title>
        <authorList>
            <person name="Li F."/>
        </authorList>
    </citation>
    <scope>NUCLEOTIDE SEQUENCE</scope>
    <source>
        <strain evidence="2">CDC141</strain>
    </source>
</reference>
<dbReference type="Gene3D" id="3.90.1570.10">
    <property type="entry name" value="tt1808, chain A"/>
    <property type="match status" value="1"/>
</dbReference>
<keyword evidence="2" id="KW-0540">Nuclease</keyword>
<organism evidence="2 3">
    <name type="scientific">Nocardia pulmonis</name>
    <dbReference type="NCBI Taxonomy" id="2951408"/>
    <lineage>
        <taxon>Bacteria</taxon>
        <taxon>Bacillati</taxon>
        <taxon>Actinomycetota</taxon>
        <taxon>Actinomycetes</taxon>
        <taxon>Mycobacteriales</taxon>
        <taxon>Nocardiaceae</taxon>
        <taxon>Nocardia</taxon>
    </lineage>
</organism>
<evidence type="ECO:0000313" key="3">
    <source>
        <dbReference type="Proteomes" id="UP001139157"/>
    </source>
</evidence>
<dbReference type="EMBL" id="JAMRXG010000014">
    <property type="protein sequence ID" value="MCM6777393.1"/>
    <property type="molecule type" value="Genomic_DNA"/>
</dbReference>
<proteinExistence type="predicted"/>
<accession>A0A9X2EE72</accession>
<comment type="caution">
    <text evidence="2">The sequence shown here is derived from an EMBL/GenBank/DDBJ whole genome shotgun (WGS) entry which is preliminary data.</text>
</comment>
<name>A0A9X2EE72_9NOCA</name>
<feature type="domain" description="Putative restriction endonuclease" evidence="1">
    <location>
        <begin position="1"/>
        <end position="37"/>
    </location>
</feature>
<dbReference type="CDD" id="cd06260">
    <property type="entry name" value="DUF820-like"/>
    <property type="match status" value="1"/>
</dbReference>
<dbReference type="Pfam" id="PF05685">
    <property type="entry name" value="Uma2"/>
    <property type="match status" value="1"/>
</dbReference>
<sequence length="77" mass="8481">MIEIVSRGSRRTDYVIKRGDYADAGIPHYWIVDLSDPVSLLACHLAGEMGYVDNGEHAETFTTTAPFPVTIDLAALR</sequence>
<dbReference type="InterPro" id="IPR008538">
    <property type="entry name" value="Uma2"/>
</dbReference>
<dbReference type="GO" id="GO:0004519">
    <property type="term" value="F:endonuclease activity"/>
    <property type="evidence" value="ECO:0007669"/>
    <property type="project" value="UniProtKB-KW"/>
</dbReference>
<keyword evidence="2" id="KW-0378">Hydrolase</keyword>
<dbReference type="AlphaFoldDB" id="A0A9X2EE72"/>
<dbReference type="InterPro" id="IPR012296">
    <property type="entry name" value="Nuclease_put_TT1808"/>
</dbReference>
<keyword evidence="3" id="KW-1185">Reference proteome</keyword>